<evidence type="ECO:0000256" key="2">
    <source>
        <dbReference type="SAM" id="SignalP"/>
    </source>
</evidence>
<feature type="signal peptide" evidence="2">
    <location>
        <begin position="1"/>
        <end position="23"/>
    </location>
</feature>
<gene>
    <name evidence="3" type="primary">Acey_s0401.g778</name>
    <name evidence="3" type="ORF">Y032_0401g778</name>
</gene>
<dbReference type="Proteomes" id="UP000024635">
    <property type="component" value="Unassembled WGS sequence"/>
</dbReference>
<reference evidence="4" key="1">
    <citation type="journal article" date="2015" name="Nat. Genet.">
        <title>The genome and transcriptome of the zoonotic hookworm Ancylostoma ceylanicum identify infection-specific gene families.</title>
        <authorList>
            <person name="Schwarz E.M."/>
            <person name="Hu Y."/>
            <person name="Antoshechkin I."/>
            <person name="Miller M.M."/>
            <person name="Sternberg P.W."/>
            <person name="Aroian R.V."/>
        </authorList>
    </citation>
    <scope>NUCLEOTIDE SEQUENCE</scope>
    <source>
        <strain evidence="4">HY135</strain>
    </source>
</reference>
<name>A0A016X4Z3_9BILA</name>
<organism evidence="3 4">
    <name type="scientific">Ancylostoma ceylanicum</name>
    <dbReference type="NCBI Taxonomy" id="53326"/>
    <lineage>
        <taxon>Eukaryota</taxon>
        <taxon>Metazoa</taxon>
        <taxon>Ecdysozoa</taxon>
        <taxon>Nematoda</taxon>
        <taxon>Chromadorea</taxon>
        <taxon>Rhabditida</taxon>
        <taxon>Rhabditina</taxon>
        <taxon>Rhabditomorpha</taxon>
        <taxon>Strongyloidea</taxon>
        <taxon>Ancylostomatidae</taxon>
        <taxon>Ancylostomatinae</taxon>
        <taxon>Ancylostoma</taxon>
    </lineage>
</organism>
<evidence type="ECO:0000313" key="3">
    <source>
        <dbReference type="EMBL" id="EYC46318.1"/>
    </source>
</evidence>
<feature type="compositionally biased region" description="Basic and acidic residues" evidence="1">
    <location>
        <begin position="55"/>
        <end position="68"/>
    </location>
</feature>
<comment type="caution">
    <text evidence="3">The sequence shown here is derived from an EMBL/GenBank/DDBJ whole genome shotgun (WGS) entry which is preliminary data.</text>
</comment>
<feature type="region of interest" description="Disordered" evidence="1">
    <location>
        <begin position="23"/>
        <end position="96"/>
    </location>
</feature>
<sequence>MTILLLLVLLLAICFYLYKQKQAKNGGDAPKSGNVSTRTAVSGVTQPSQAASKAQEIKAKNTPSEDLRQQVADLPASTPSAPGPLLGDSPDSTGTG</sequence>
<feature type="compositionally biased region" description="Polar residues" evidence="1">
    <location>
        <begin position="33"/>
        <end position="52"/>
    </location>
</feature>
<protein>
    <submittedName>
        <fullName evidence="3">Uncharacterized protein</fullName>
    </submittedName>
</protein>
<feature type="chain" id="PRO_5001492318" evidence="2">
    <location>
        <begin position="24"/>
        <end position="96"/>
    </location>
</feature>
<proteinExistence type="predicted"/>
<dbReference type="AlphaFoldDB" id="A0A016X4Z3"/>
<evidence type="ECO:0000256" key="1">
    <source>
        <dbReference type="SAM" id="MobiDB-lite"/>
    </source>
</evidence>
<evidence type="ECO:0000313" key="4">
    <source>
        <dbReference type="Proteomes" id="UP000024635"/>
    </source>
</evidence>
<dbReference type="EMBL" id="JARK01000001">
    <property type="protein sequence ID" value="EYC46318.1"/>
    <property type="molecule type" value="Genomic_DNA"/>
</dbReference>
<keyword evidence="4" id="KW-1185">Reference proteome</keyword>
<accession>A0A016X4Z3</accession>
<keyword evidence="2" id="KW-0732">Signal</keyword>
<dbReference type="OrthoDB" id="10606541at2759"/>